<protein>
    <submittedName>
        <fullName evidence="2">Uncharacterized protein</fullName>
    </submittedName>
</protein>
<keyword evidence="3" id="KW-1185">Reference proteome</keyword>
<comment type="caution">
    <text evidence="2">The sequence shown here is derived from an EMBL/GenBank/DDBJ whole genome shotgun (WGS) entry which is preliminary data.</text>
</comment>
<name>A0ABP0PCS6_9DINO</name>
<dbReference type="EMBL" id="CAXAMM010034903">
    <property type="protein sequence ID" value="CAK9073546.1"/>
    <property type="molecule type" value="Genomic_DNA"/>
</dbReference>
<evidence type="ECO:0000256" key="1">
    <source>
        <dbReference type="SAM" id="MobiDB-lite"/>
    </source>
</evidence>
<sequence length="181" mass="20052">TKNPEHLYLAAGLPKQLKHAYYRKALKSLQTTLPKARPALPMIQSDMKQGVMGWKKVKHIAPTGWKHDKVPLFWNERKGPDFWRSLIASMDIGAVVHLGAGLALPLACMTTGTLYVGLAANKDQKEFLYSCLTDAAERHLSGRPCLWEELRDLEPTMDDDDAIQDDELSCGSGDGSDSDSD</sequence>
<gene>
    <name evidence="2" type="ORF">SCF082_LOCUS35989</name>
</gene>
<feature type="non-terminal residue" evidence="2">
    <location>
        <position position="1"/>
    </location>
</feature>
<proteinExistence type="predicted"/>
<accession>A0ABP0PCS6</accession>
<feature type="compositionally biased region" description="Acidic residues" evidence="1">
    <location>
        <begin position="156"/>
        <end position="168"/>
    </location>
</feature>
<feature type="region of interest" description="Disordered" evidence="1">
    <location>
        <begin position="156"/>
        <end position="181"/>
    </location>
</feature>
<dbReference type="Proteomes" id="UP001642464">
    <property type="component" value="Unassembled WGS sequence"/>
</dbReference>
<evidence type="ECO:0000313" key="2">
    <source>
        <dbReference type="EMBL" id="CAK9073546.1"/>
    </source>
</evidence>
<evidence type="ECO:0000313" key="3">
    <source>
        <dbReference type="Proteomes" id="UP001642464"/>
    </source>
</evidence>
<organism evidence="2 3">
    <name type="scientific">Durusdinium trenchii</name>
    <dbReference type="NCBI Taxonomy" id="1381693"/>
    <lineage>
        <taxon>Eukaryota</taxon>
        <taxon>Sar</taxon>
        <taxon>Alveolata</taxon>
        <taxon>Dinophyceae</taxon>
        <taxon>Suessiales</taxon>
        <taxon>Symbiodiniaceae</taxon>
        <taxon>Durusdinium</taxon>
    </lineage>
</organism>
<reference evidence="2 3" key="1">
    <citation type="submission" date="2024-02" db="EMBL/GenBank/DDBJ databases">
        <authorList>
            <person name="Chen Y."/>
            <person name="Shah S."/>
            <person name="Dougan E. K."/>
            <person name="Thang M."/>
            <person name="Chan C."/>
        </authorList>
    </citation>
    <scope>NUCLEOTIDE SEQUENCE [LARGE SCALE GENOMIC DNA]</scope>
</reference>